<sequence length="358" mass="39644">MIYAVVMAGGSGTRFWPKSTKALPKQFLNLFGSDTMIQETVKRLEGYINPKNVLVVTNDNYVPIVEQQLPDVRKDHIIGEPVAKNTAPCVAAAAAILNKLDPDSVMVVLPADHQITQKENFLDVLKSAVETAQTEDSLVTIGIEPNRPETGYGYICYDADKKLSKSGNPAYSVKNFTEKPDLKKAEDFLSSGNYLWNSGMFIWKTETILNAFKKYLPDVFKLTEKLQKSDLTQEDISQFYYACPSISIDYGIMEKAETVHVVPGEFGWNDVGSWTAVHELSEKDENLNAYGNTKVSIHNSGSNLIHTESGKIVSLVGVDNVAVVETDKAILVVNLEKAQGVKDVVEELKSNPDLKEYL</sequence>
<dbReference type="AlphaFoldDB" id="A0A2N0VES6"/>
<dbReference type="CDD" id="cd02509">
    <property type="entry name" value="GDP-M1P_Guanylyltransferase"/>
    <property type="match status" value="1"/>
</dbReference>
<gene>
    <name evidence="10" type="ORF">CWD77_14890</name>
</gene>
<evidence type="ECO:0000256" key="5">
    <source>
        <dbReference type="ARBA" id="ARBA00022741"/>
    </source>
</evidence>
<reference evidence="10 11" key="1">
    <citation type="submission" date="2017-11" db="EMBL/GenBank/DDBJ databases">
        <title>Rhodohalobacter 15182 sp. nov., isolated from a salt lake.</title>
        <authorList>
            <person name="Han S."/>
        </authorList>
    </citation>
    <scope>NUCLEOTIDE SEQUENCE [LARGE SCALE GENOMIC DNA]</scope>
    <source>
        <strain evidence="10 11">15182</strain>
    </source>
</reference>
<keyword evidence="4 10" id="KW-0548">Nucleotidyltransferase</keyword>
<keyword evidence="6" id="KW-0342">GTP-binding</keyword>
<evidence type="ECO:0000256" key="2">
    <source>
        <dbReference type="ARBA" id="ARBA00012387"/>
    </source>
</evidence>
<dbReference type="Pfam" id="PF00483">
    <property type="entry name" value="NTP_transferase"/>
    <property type="match status" value="1"/>
</dbReference>
<comment type="catalytic activity">
    <reaction evidence="7">
        <text>alpha-D-mannose 1-phosphate + GTP + H(+) = GDP-alpha-D-mannose + diphosphate</text>
        <dbReference type="Rhea" id="RHEA:15229"/>
        <dbReference type="ChEBI" id="CHEBI:15378"/>
        <dbReference type="ChEBI" id="CHEBI:33019"/>
        <dbReference type="ChEBI" id="CHEBI:37565"/>
        <dbReference type="ChEBI" id="CHEBI:57527"/>
        <dbReference type="ChEBI" id="CHEBI:58409"/>
        <dbReference type="EC" id="2.7.7.13"/>
    </reaction>
</comment>
<dbReference type="SUPFAM" id="SSF53448">
    <property type="entry name" value="Nucleotide-diphospho-sugar transferases"/>
    <property type="match status" value="1"/>
</dbReference>
<protein>
    <recommendedName>
        <fullName evidence="2">mannose-1-phosphate guanylyltransferase</fullName>
        <ecNumber evidence="2">2.7.7.13</ecNumber>
    </recommendedName>
</protein>
<dbReference type="EC" id="2.7.7.13" evidence="2"/>
<dbReference type="InterPro" id="IPR005835">
    <property type="entry name" value="NTP_transferase_dom"/>
</dbReference>
<evidence type="ECO:0000313" key="11">
    <source>
        <dbReference type="Proteomes" id="UP000233398"/>
    </source>
</evidence>
<dbReference type="InterPro" id="IPR029044">
    <property type="entry name" value="Nucleotide-diphossugar_trans"/>
</dbReference>
<dbReference type="RefSeq" id="WP_101074381.1">
    <property type="nucleotide sequence ID" value="NZ_PISP01000006.1"/>
</dbReference>
<name>A0A2N0VES6_9BACT</name>
<keyword evidence="5" id="KW-0547">Nucleotide-binding</keyword>
<evidence type="ECO:0000259" key="8">
    <source>
        <dbReference type="Pfam" id="PF00483"/>
    </source>
</evidence>
<dbReference type="EMBL" id="PISP01000006">
    <property type="protein sequence ID" value="PKD42686.1"/>
    <property type="molecule type" value="Genomic_DNA"/>
</dbReference>
<dbReference type="InterPro" id="IPR051161">
    <property type="entry name" value="Mannose-6P_isomerase_type2"/>
</dbReference>
<evidence type="ECO:0000259" key="9">
    <source>
        <dbReference type="Pfam" id="PF22640"/>
    </source>
</evidence>
<dbReference type="InterPro" id="IPR054566">
    <property type="entry name" value="ManC/GMP-like_b-helix"/>
</dbReference>
<keyword evidence="11" id="KW-1185">Reference proteome</keyword>
<comment type="caution">
    <text evidence="10">The sequence shown here is derived from an EMBL/GenBank/DDBJ whole genome shotgun (WGS) entry which is preliminary data.</text>
</comment>
<keyword evidence="3 10" id="KW-0808">Transferase</keyword>
<dbReference type="PANTHER" id="PTHR46390">
    <property type="entry name" value="MANNOSE-1-PHOSPHATE GUANYLYLTRANSFERASE"/>
    <property type="match status" value="1"/>
</dbReference>
<dbReference type="GO" id="GO:0009298">
    <property type="term" value="P:GDP-mannose biosynthetic process"/>
    <property type="evidence" value="ECO:0007669"/>
    <property type="project" value="TreeGrafter"/>
</dbReference>
<comment type="similarity">
    <text evidence="1">Belongs to the mannose-6-phosphate isomerase type 2 family.</text>
</comment>
<evidence type="ECO:0000313" key="10">
    <source>
        <dbReference type="EMBL" id="PKD42686.1"/>
    </source>
</evidence>
<dbReference type="FunFam" id="3.90.550.10:FF:000046">
    <property type="entry name" value="Mannose-1-phosphate guanylyltransferase (GDP)"/>
    <property type="match status" value="1"/>
</dbReference>
<dbReference type="SUPFAM" id="SSF159283">
    <property type="entry name" value="Guanosine diphospho-D-mannose pyrophosphorylase/mannose-6-phosphate isomerase linker domain"/>
    <property type="match status" value="1"/>
</dbReference>
<organism evidence="10 11">
    <name type="scientific">Rhodohalobacter barkolensis</name>
    <dbReference type="NCBI Taxonomy" id="2053187"/>
    <lineage>
        <taxon>Bacteria</taxon>
        <taxon>Pseudomonadati</taxon>
        <taxon>Balneolota</taxon>
        <taxon>Balneolia</taxon>
        <taxon>Balneolales</taxon>
        <taxon>Balneolaceae</taxon>
        <taxon>Rhodohalobacter</taxon>
    </lineage>
</organism>
<feature type="domain" description="Nucleotidyl transferase" evidence="8">
    <location>
        <begin position="4"/>
        <end position="285"/>
    </location>
</feature>
<dbReference type="OrthoDB" id="9806359at2"/>
<dbReference type="GO" id="GO:0004475">
    <property type="term" value="F:mannose-1-phosphate guanylyltransferase (GTP) activity"/>
    <property type="evidence" value="ECO:0007669"/>
    <property type="project" value="UniProtKB-EC"/>
</dbReference>
<dbReference type="Proteomes" id="UP000233398">
    <property type="component" value="Unassembled WGS sequence"/>
</dbReference>
<evidence type="ECO:0000256" key="3">
    <source>
        <dbReference type="ARBA" id="ARBA00022679"/>
    </source>
</evidence>
<feature type="domain" description="MannoseP isomerase/GMP-like beta-helix" evidence="9">
    <location>
        <begin position="302"/>
        <end position="348"/>
    </location>
</feature>
<dbReference type="GO" id="GO:0005525">
    <property type="term" value="F:GTP binding"/>
    <property type="evidence" value="ECO:0007669"/>
    <property type="project" value="UniProtKB-KW"/>
</dbReference>
<dbReference type="PANTHER" id="PTHR46390:SF1">
    <property type="entry name" value="MANNOSE-1-PHOSPHATE GUANYLYLTRANSFERASE"/>
    <property type="match status" value="1"/>
</dbReference>
<accession>A0A2N0VES6</accession>
<evidence type="ECO:0000256" key="4">
    <source>
        <dbReference type="ARBA" id="ARBA00022695"/>
    </source>
</evidence>
<evidence type="ECO:0000256" key="6">
    <source>
        <dbReference type="ARBA" id="ARBA00023134"/>
    </source>
</evidence>
<dbReference type="InterPro" id="IPR049577">
    <property type="entry name" value="GMPP_N"/>
</dbReference>
<evidence type="ECO:0000256" key="7">
    <source>
        <dbReference type="ARBA" id="ARBA00047343"/>
    </source>
</evidence>
<dbReference type="Pfam" id="PF22640">
    <property type="entry name" value="ManC_GMP_beta-helix"/>
    <property type="match status" value="1"/>
</dbReference>
<dbReference type="Gene3D" id="3.90.550.10">
    <property type="entry name" value="Spore Coat Polysaccharide Biosynthesis Protein SpsA, Chain A"/>
    <property type="match status" value="1"/>
</dbReference>
<evidence type="ECO:0000256" key="1">
    <source>
        <dbReference type="ARBA" id="ARBA00006115"/>
    </source>
</evidence>
<proteinExistence type="inferred from homology"/>